<proteinExistence type="predicted"/>
<dbReference type="Proteomes" id="UP000028569">
    <property type="component" value="Chromosome"/>
</dbReference>
<dbReference type="RefSeq" id="WP_033490268.1">
    <property type="nucleotide sequence ID" value="NZ_CP006018.1"/>
</dbReference>
<keyword evidence="1" id="KW-0479">Metal-binding</keyword>
<comment type="cofactor">
    <cofactor evidence="1">
        <name>Mg(2+)</name>
        <dbReference type="ChEBI" id="CHEBI:18420"/>
    </cofactor>
    <text evidence="1">Binds 2 magnesium ions per subunit.</text>
</comment>
<dbReference type="OrthoDB" id="2822542at2"/>
<feature type="binding site" evidence="1">
    <location>
        <position position="293"/>
    </location>
    <ligand>
        <name>Mg(2+)</name>
        <dbReference type="ChEBI" id="CHEBI:18420"/>
        <label>1</label>
    </ligand>
</feature>
<feature type="binding site" evidence="1">
    <location>
        <position position="292"/>
    </location>
    <ligand>
        <name>Mg(2+)</name>
        <dbReference type="ChEBI" id="CHEBI:18420"/>
        <label>1</label>
    </ligand>
</feature>
<dbReference type="PANTHER" id="PTHR16222:SF12">
    <property type="entry name" value="ADP-RIBOSYLGLYCOHYDROLASE-RELATED"/>
    <property type="match status" value="1"/>
</dbReference>
<feature type="binding site" evidence="1">
    <location>
        <position position="68"/>
    </location>
    <ligand>
        <name>Mg(2+)</name>
        <dbReference type="ChEBI" id="CHEBI:18420"/>
        <label>1</label>
    </ligand>
</feature>
<dbReference type="HOGENOM" id="CLU_024566_3_0_11"/>
<sequence>MTTCDSQTMDRALGALSGLSLGDALGMPTQSMSDQDIKTTYGRISTLRDAVHEQPIAPDMPAGSVTDDTDQALIVADLLIQGEGHIDPQTFAQSLLRWEDSMRARGSHDLLGPSTKLALEEVRAGADIAGTGKTGCTNGAAMRVTPVGIATPIKGDTDRFARRVYESCQVTHDTLPGFQGAALVAAAVSYGMNGADTHQALQSALTAVSGMQVPAAWSPKANVLTRARISIDLAQASASISNDEFEDRLRAECGSSVEANESVPTAFALAWRFAEKPTEALLSAANLGGDTDTIAAMAGAVLGACNGIGGFPKDLLDQVASVSKLDLAPIARRLVNLRNRQDRRAQ</sequence>
<keyword evidence="3" id="KW-1185">Reference proteome</keyword>
<accession>A0A087VUE0</accession>
<dbReference type="Pfam" id="PF03747">
    <property type="entry name" value="ADP_ribosyl_GH"/>
    <property type="match status" value="1"/>
</dbReference>
<dbReference type="SUPFAM" id="SSF101478">
    <property type="entry name" value="ADP-ribosylglycohydrolase"/>
    <property type="match status" value="1"/>
</dbReference>
<evidence type="ECO:0000313" key="2">
    <source>
        <dbReference type="EMBL" id="AIC92065.1"/>
    </source>
</evidence>
<dbReference type="AlphaFoldDB" id="A0A087VUE0"/>
<feature type="binding site" evidence="1">
    <location>
        <position position="290"/>
    </location>
    <ligand>
        <name>Mg(2+)</name>
        <dbReference type="ChEBI" id="CHEBI:18420"/>
        <label>1</label>
    </ligand>
</feature>
<dbReference type="KEGG" id="bii:BINDI_0793"/>
<name>A0A087VUE0_9BIFI</name>
<feature type="binding site" evidence="1">
    <location>
        <position position="66"/>
    </location>
    <ligand>
        <name>Mg(2+)</name>
        <dbReference type="ChEBI" id="CHEBI:18420"/>
        <label>1</label>
    </ligand>
</feature>
<dbReference type="GO" id="GO:0004649">
    <property type="term" value="F:poly(ADP-ribose) glycohydrolase activity"/>
    <property type="evidence" value="ECO:0007669"/>
    <property type="project" value="UniProtKB-EC"/>
</dbReference>
<feature type="binding site" evidence="1">
    <location>
        <position position="67"/>
    </location>
    <ligand>
        <name>Mg(2+)</name>
        <dbReference type="ChEBI" id="CHEBI:18420"/>
        <label>1</label>
    </ligand>
</feature>
<dbReference type="PANTHER" id="PTHR16222">
    <property type="entry name" value="ADP-RIBOSYLGLYCOHYDROLASE"/>
    <property type="match status" value="1"/>
</dbReference>
<dbReference type="InterPro" id="IPR005502">
    <property type="entry name" value="Ribosyl_crysJ1"/>
</dbReference>
<keyword evidence="2" id="KW-0326">Glycosidase</keyword>
<keyword evidence="1" id="KW-0460">Magnesium</keyword>
<evidence type="ECO:0000256" key="1">
    <source>
        <dbReference type="PIRSR" id="PIRSR605502-1"/>
    </source>
</evidence>
<organism evidence="2 3">
    <name type="scientific">Bifidobacterium [indicum] DSM 20214 = LMG 11587</name>
    <dbReference type="NCBI Taxonomy" id="1341694"/>
    <lineage>
        <taxon>Bacteria</taxon>
        <taxon>Bacillati</taxon>
        <taxon>Actinomycetota</taxon>
        <taxon>Actinomycetes</taxon>
        <taxon>Bifidobacteriales</taxon>
        <taxon>Bifidobacteriaceae</taxon>
        <taxon>Bifidobacterium</taxon>
    </lineage>
</organism>
<dbReference type="Gene3D" id="1.10.4080.10">
    <property type="entry name" value="ADP-ribosylation/Crystallin J1"/>
    <property type="match status" value="1"/>
</dbReference>
<dbReference type="InterPro" id="IPR050792">
    <property type="entry name" value="ADP-ribosylglycohydrolase"/>
</dbReference>
<evidence type="ECO:0000313" key="3">
    <source>
        <dbReference type="Proteomes" id="UP000028569"/>
    </source>
</evidence>
<dbReference type="InterPro" id="IPR036705">
    <property type="entry name" value="Ribosyl_crysJ1_sf"/>
</dbReference>
<dbReference type="EMBL" id="CP006018">
    <property type="protein sequence ID" value="AIC92065.1"/>
    <property type="molecule type" value="Genomic_DNA"/>
</dbReference>
<dbReference type="EC" id="3.2.1.143" evidence="2"/>
<keyword evidence="2" id="KW-0378">Hydrolase</keyword>
<reference evidence="2 3" key="1">
    <citation type="journal article" date="2014" name="Appl. Environ. Microbiol.">
        <title>Genomic encyclopedia of type strains of the genus Bifidobacterium.</title>
        <authorList>
            <person name="Milani C."/>
            <person name="Lugli G.A."/>
            <person name="Duranti S."/>
            <person name="Turroni F."/>
            <person name="Bottacini F."/>
            <person name="Mangifesta M."/>
            <person name="Sanchez B."/>
            <person name="Viappiani A."/>
            <person name="Mancabelli L."/>
            <person name="Taminiau B."/>
            <person name="Delcenserie V."/>
            <person name="Barrangou R."/>
            <person name="Margolles A."/>
            <person name="van Sinderen D."/>
            <person name="Ventura M."/>
        </authorList>
    </citation>
    <scope>NUCLEOTIDE SEQUENCE [LARGE SCALE GENOMIC DNA]</scope>
    <source>
        <strain evidence="2 3">LMG 11587</strain>
    </source>
</reference>
<gene>
    <name evidence="2" type="ORF">BINDI_0793</name>
</gene>
<dbReference type="GO" id="GO:0046872">
    <property type="term" value="F:metal ion binding"/>
    <property type="evidence" value="ECO:0007669"/>
    <property type="project" value="UniProtKB-KW"/>
</dbReference>
<protein>
    <submittedName>
        <fullName evidence="2">ADP-ribosylglycohydrolase family protein</fullName>
        <ecNumber evidence="2">3.2.1.143</ecNumber>
    </submittedName>
</protein>